<sequence length="384" mass="44850">MELSIPTIAHRYNPSSIWVFSGTADSIQRSIFYTSIYTDYETTKLKEFASHIKTHLEQNQLPAFFKDPELLRILIKCKFDIEKSFTNLLTEIEWRNSLMPNSYHSLLTKVENLLDLGIIYIHGRDNRFRPLIIIDCEKLRHKYLIIDSIFYMMSFLIEFTKQKLMLSGKIENFILITDANNMGLRLFPSSELKILYEVFQQHFRYMLAINYIVNAPKTLSLAKFFLRFMDKETAFRTKITRSNGFELLQQHFSLTQLEEKYGGKANNASHYWPPYMPDEHFAALGEPEDIFLTPDDPNESDFVSISEKISLHLPFQRQDVSSYVDISVKVDTEDYRVNVDVPASIDDIEIQNISVEANQFEPEQIEVPEKKPSKCCKNLNCTIL</sequence>
<name>A0A1R2ANC6_9CILI</name>
<dbReference type="CDD" id="cd00170">
    <property type="entry name" value="SEC14"/>
    <property type="match status" value="1"/>
</dbReference>
<dbReference type="Pfam" id="PF00650">
    <property type="entry name" value="CRAL_TRIO"/>
    <property type="match status" value="1"/>
</dbReference>
<dbReference type="PROSITE" id="PS50191">
    <property type="entry name" value="CRAL_TRIO"/>
    <property type="match status" value="1"/>
</dbReference>
<proteinExistence type="predicted"/>
<evidence type="ECO:0000313" key="3">
    <source>
        <dbReference type="Proteomes" id="UP000187209"/>
    </source>
</evidence>
<dbReference type="SUPFAM" id="SSF52087">
    <property type="entry name" value="CRAL/TRIO domain"/>
    <property type="match status" value="1"/>
</dbReference>
<dbReference type="OrthoDB" id="75724at2759"/>
<gene>
    <name evidence="2" type="ORF">SteCoe_37387</name>
</gene>
<comment type="caution">
    <text evidence="2">The sequence shown here is derived from an EMBL/GenBank/DDBJ whole genome shotgun (WGS) entry which is preliminary data.</text>
</comment>
<dbReference type="InterPro" id="IPR036865">
    <property type="entry name" value="CRAL-TRIO_dom_sf"/>
</dbReference>
<dbReference type="SUPFAM" id="SSF46938">
    <property type="entry name" value="CRAL/TRIO N-terminal domain"/>
    <property type="match status" value="1"/>
</dbReference>
<dbReference type="InterPro" id="IPR001251">
    <property type="entry name" value="CRAL-TRIO_dom"/>
</dbReference>
<accession>A0A1R2ANC6</accession>
<keyword evidence="3" id="KW-1185">Reference proteome</keyword>
<evidence type="ECO:0000259" key="1">
    <source>
        <dbReference type="PROSITE" id="PS50191"/>
    </source>
</evidence>
<dbReference type="InterPro" id="IPR036273">
    <property type="entry name" value="CRAL/TRIO_N_dom_sf"/>
</dbReference>
<reference evidence="2 3" key="1">
    <citation type="submission" date="2016-11" db="EMBL/GenBank/DDBJ databases">
        <title>The macronuclear genome of Stentor coeruleus: a giant cell with tiny introns.</title>
        <authorList>
            <person name="Slabodnick M."/>
            <person name="Ruby J.G."/>
            <person name="Reiff S.B."/>
            <person name="Swart E.C."/>
            <person name="Gosai S."/>
            <person name="Prabakaran S."/>
            <person name="Witkowska E."/>
            <person name="Larue G.E."/>
            <person name="Fisher S."/>
            <person name="Freeman R.M."/>
            <person name="Gunawardena J."/>
            <person name="Chu W."/>
            <person name="Stover N.A."/>
            <person name="Gregory B.D."/>
            <person name="Nowacki M."/>
            <person name="Derisi J."/>
            <person name="Roy S.W."/>
            <person name="Marshall W.F."/>
            <person name="Sood P."/>
        </authorList>
    </citation>
    <scope>NUCLEOTIDE SEQUENCE [LARGE SCALE GENOMIC DNA]</scope>
    <source>
        <strain evidence="2">WM001</strain>
    </source>
</reference>
<dbReference type="Proteomes" id="UP000187209">
    <property type="component" value="Unassembled WGS sequence"/>
</dbReference>
<organism evidence="2 3">
    <name type="scientific">Stentor coeruleus</name>
    <dbReference type="NCBI Taxonomy" id="5963"/>
    <lineage>
        <taxon>Eukaryota</taxon>
        <taxon>Sar</taxon>
        <taxon>Alveolata</taxon>
        <taxon>Ciliophora</taxon>
        <taxon>Postciliodesmatophora</taxon>
        <taxon>Heterotrichea</taxon>
        <taxon>Heterotrichida</taxon>
        <taxon>Stentoridae</taxon>
        <taxon>Stentor</taxon>
    </lineage>
</organism>
<feature type="domain" description="CRAL-TRIO" evidence="1">
    <location>
        <begin position="109"/>
        <end position="269"/>
    </location>
</feature>
<dbReference type="AlphaFoldDB" id="A0A1R2ANC6"/>
<dbReference type="PANTHER" id="PTHR46818:SF1">
    <property type="entry name" value="CHROMOSOME UNDETERMINED SCAFFOLD_125, WHOLE GENOME SHOTGUN SEQUENCE"/>
    <property type="match status" value="1"/>
</dbReference>
<evidence type="ECO:0000313" key="2">
    <source>
        <dbReference type="EMBL" id="OMJ65945.1"/>
    </source>
</evidence>
<dbReference type="EMBL" id="MPUH01001877">
    <property type="protein sequence ID" value="OMJ65945.1"/>
    <property type="molecule type" value="Genomic_DNA"/>
</dbReference>
<protein>
    <recommendedName>
        <fullName evidence="1">CRAL-TRIO domain-containing protein</fullName>
    </recommendedName>
</protein>
<dbReference type="Gene3D" id="3.40.525.10">
    <property type="entry name" value="CRAL-TRIO lipid binding domain"/>
    <property type="match status" value="1"/>
</dbReference>
<dbReference type="PANTHER" id="PTHR46818">
    <property type="entry name" value="DOMAIN-CONTAINING PROTEIN, PUTATIVE-RELATED"/>
    <property type="match status" value="1"/>
</dbReference>
<dbReference type="SMART" id="SM00516">
    <property type="entry name" value="SEC14"/>
    <property type="match status" value="1"/>
</dbReference>